<reference evidence="15" key="1">
    <citation type="submission" date="2011-08" db="EMBL/GenBank/DDBJ databases">
        <authorList>
            <person name="Rombauts S."/>
        </authorList>
    </citation>
    <scope>NUCLEOTIDE SEQUENCE</scope>
    <source>
        <strain evidence="15">London</strain>
    </source>
</reference>
<keyword evidence="3 10" id="KW-0723">Serine/threonine-protein kinase</keyword>
<keyword evidence="15" id="KW-1185">Reference proteome</keyword>
<evidence type="ECO:0000256" key="1">
    <source>
        <dbReference type="ARBA" id="ARBA00006935"/>
    </source>
</evidence>
<feature type="binding site" evidence="9">
    <location>
        <position position="194"/>
    </location>
    <ligand>
        <name>ATP</name>
        <dbReference type="ChEBI" id="CHEBI:30616"/>
    </ligand>
</feature>
<evidence type="ECO:0000256" key="5">
    <source>
        <dbReference type="ARBA" id="ARBA00022679"/>
    </source>
</evidence>
<dbReference type="InterPro" id="IPR017892">
    <property type="entry name" value="Pkinase_C"/>
</dbReference>
<dbReference type="SMART" id="SM00233">
    <property type="entry name" value="PH"/>
    <property type="match status" value="1"/>
</dbReference>
<comment type="similarity">
    <text evidence="1">Belongs to the protein kinase superfamily. AGC Ser/Thr protein kinase family. RAC subfamily.</text>
</comment>
<reference evidence="14" key="2">
    <citation type="submission" date="2015-06" db="UniProtKB">
        <authorList>
            <consortium name="EnsemblMetazoa"/>
        </authorList>
    </citation>
    <scope>IDENTIFICATION</scope>
</reference>
<dbReference type="InterPro" id="IPR039026">
    <property type="entry name" value="PH_PKB"/>
</dbReference>
<evidence type="ECO:0000259" key="13">
    <source>
        <dbReference type="PROSITE" id="PS51285"/>
    </source>
</evidence>
<dbReference type="STRING" id="32264.T1JPP3"/>
<dbReference type="SMART" id="SM00133">
    <property type="entry name" value="S_TK_X"/>
    <property type="match status" value="1"/>
</dbReference>
<accession>T1JPP3</accession>
<dbReference type="InterPro" id="IPR017441">
    <property type="entry name" value="Protein_kinase_ATP_BS"/>
</dbReference>
<dbReference type="InterPro" id="IPR011993">
    <property type="entry name" value="PH-like_dom_sf"/>
</dbReference>
<dbReference type="Pfam" id="PF00169">
    <property type="entry name" value="PH"/>
    <property type="match status" value="1"/>
</dbReference>
<dbReference type="PANTHER" id="PTHR24351">
    <property type="entry name" value="RIBOSOMAL PROTEIN S6 KINASE"/>
    <property type="match status" value="1"/>
</dbReference>
<dbReference type="SUPFAM" id="SSF50729">
    <property type="entry name" value="PH domain-like"/>
    <property type="match status" value="1"/>
</dbReference>
<keyword evidence="7" id="KW-0418">Kinase</keyword>
<dbReference type="PROSITE" id="PS00107">
    <property type="entry name" value="PROTEIN_KINASE_ATP"/>
    <property type="match status" value="1"/>
</dbReference>
<keyword evidence="5" id="KW-0808">Transferase</keyword>
<evidence type="ECO:0000256" key="8">
    <source>
        <dbReference type="ARBA" id="ARBA00022840"/>
    </source>
</evidence>
<evidence type="ECO:0000256" key="3">
    <source>
        <dbReference type="ARBA" id="ARBA00022527"/>
    </source>
</evidence>
<keyword evidence="4" id="KW-0597">Phosphoprotein</keyword>
<dbReference type="InterPro" id="IPR008271">
    <property type="entry name" value="Ser/Thr_kinase_AS"/>
</dbReference>
<protein>
    <recommendedName>
        <fullName evidence="2">non-specific serine/threonine protein kinase</fullName>
        <ecNumber evidence="2">2.7.11.1</ecNumber>
    </recommendedName>
</protein>
<dbReference type="Pfam" id="PF00433">
    <property type="entry name" value="Pkinase_C"/>
    <property type="match status" value="1"/>
</dbReference>
<name>T1JPP3_TETUR</name>
<dbReference type="EnsemblMetazoa" id="tetur01g00320.1">
    <property type="protein sequence ID" value="tetur01g00320.1"/>
    <property type="gene ID" value="tetur01g00320"/>
</dbReference>
<evidence type="ECO:0000313" key="15">
    <source>
        <dbReference type="Proteomes" id="UP000015104"/>
    </source>
</evidence>
<dbReference type="SUPFAM" id="SSF56112">
    <property type="entry name" value="Protein kinase-like (PK-like)"/>
    <property type="match status" value="1"/>
</dbReference>
<dbReference type="InterPro" id="IPR000961">
    <property type="entry name" value="AGC-kinase_C"/>
</dbReference>
<feature type="domain" description="PH" evidence="11">
    <location>
        <begin position="9"/>
        <end position="112"/>
    </location>
</feature>
<dbReference type="Gene3D" id="3.30.200.20">
    <property type="entry name" value="Phosphorylase Kinase, domain 1"/>
    <property type="match status" value="1"/>
</dbReference>
<dbReference type="GO" id="GO:0004674">
    <property type="term" value="F:protein serine/threonine kinase activity"/>
    <property type="evidence" value="ECO:0007669"/>
    <property type="project" value="UniProtKB-KW"/>
</dbReference>
<feature type="domain" description="Protein kinase" evidence="12">
    <location>
        <begin position="155"/>
        <end position="412"/>
    </location>
</feature>
<evidence type="ECO:0000256" key="7">
    <source>
        <dbReference type="ARBA" id="ARBA00022777"/>
    </source>
</evidence>
<keyword evidence="8 9" id="KW-0067">ATP-binding</keyword>
<dbReference type="OrthoDB" id="63267at2759"/>
<dbReference type="FunFam" id="1.10.510.10:FF:000033">
    <property type="entry name" value="Non-specific serine/threonine protein kinase"/>
    <property type="match status" value="1"/>
</dbReference>
<dbReference type="FunFam" id="2.30.29.30:FF:000027">
    <property type="entry name" value="Non-specific serine/threonine protein kinase"/>
    <property type="match status" value="1"/>
</dbReference>
<dbReference type="PROSITE" id="PS51285">
    <property type="entry name" value="AGC_KINASE_CTER"/>
    <property type="match status" value="1"/>
</dbReference>
<dbReference type="SMART" id="SM00220">
    <property type="entry name" value="S_TKc"/>
    <property type="match status" value="1"/>
</dbReference>
<dbReference type="Proteomes" id="UP000015104">
    <property type="component" value="Unassembled WGS sequence"/>
</dbReference>
<dbReference type="InterPro" id="IPR000719">
    <property type="entry name" value="Prot_kinase_dom"/>
</dbReference>
<dbReference type="AlphaFoldDB" id="T1JPP3"/>
<evidence type="ECO:0000313" key="14">
    <source>
        <dbReference type="EnsemblMetazoa" id="tetur01g00320.1"/>
    </source>
</evidence>
<dbReference type="Pfam" id="PF00069">
    <property type="entry name" value="Pkinase"/>
    <property type="match status" value="1"/>
</dbReference>
<evidence type="ECO:0000256" key="4">
    <source>
        <dbReference type="ARBA" id="ARBA00022553"/>
    </source>
</evidence>
<dbReference type="InterPro" id="IPR011009">
    <property type="entry name" value="Kinase-like_dom_sf"/>
</dbReference>
<evidence type="ECO:0000259" key="11">
    <source>
        <dbReference type="PROSITE" id="PS50003"/>
    </source>
</evidence>
<proteinExistence type="inferred from homology"/>
<dbReference type="EMBL" id="CAEY01000428">
    <property type="status" value="NOT_ANNOTATED_CDS"/>
    <property type="molecule type" value="Genomic_DNA"/>
</dbReference>
<dbReference type="Gene3D" id="1.10.510.10">
    <property type="entry name" value="Transferase(Phosphotransferase) domain 1"/>
    <property type="match status" value="1"/>
</dbReference>
<evidence type="ECO:0000256" key="10">
    <source>
        <dbReference type="RuleBase" id="RU000304"/>
    </source>
</evidence>
<dbReference type="FunFam" id="3.30.200.20:FF:000362">
    <property type="entry name" value="Non-specific serine/threonine protein kinase"/>
    <property type="match status" value="1"/>
</dbReference>
<dbReference type="PROSITE" id="PS00108">
    <property type="entry name" value="PROTEIN_KINASE_ST"/>
    <property type="match status" value="1"/>
</dbReference>
<evidence type="ECO:0000256" key="9">
    <source>
        <dbReference type="PROSITE-ProRule" id="PRU10141"/>
    </source>
</evidence>
<evidence type="ECO:0000259" key="12">
    <source>
        <dbReference type="PROSITE" id="PS50011"/>
    </source>
</evidence>
<dbReference type="PROSITE" id="PS50011">
    <property type="entry name" value="PROTEIN_KINASE_DOM"/>
    <property type="match status" value="1"/>
</dbReference>
<dbReference type="GO" id="GO:0005524">
    <property type="term" value="F:ATP binding"/>
    <property type="evidence" value="ECO:0007669"/>
    <property type="project" value="UniProtKB-UniRule"/>
</dbReference>
<gene>
    <name evidence="14" type="primary">107363011</name>
</gene>
<dbReference type="EC" id="2.7.11.1" evidence="2"/>
<dbReference type="CDD" id="cd01241">
    <property type="entry name" value="PH_PKB"/>
    <property type="match status" value="1"/>
</dbReference>
<dbReference type="Gene3D" id="2.30.29.30">
    <property type="entry name" value="Pleckstrin-homology domain (PH domain)/Phosphotyrosine-binding domain (PTB)"/>
    <property type="match status" value="1"/>
</dbReference>
<dbReference type="CDD" id="cd05571">
    <property type="entry name" value="STKc_PKB"/>
    <property type="match status" value="1"/>
</dbReference>
<evidence type="ECO:0000256" key="2">
    <source>
        <dbReference type="ARBA" id="ARBA00012513"/>
    </source>
</evidence>
<dbReference type="HOGENOM" id="CLU_000288_11_0_1"/>
<evidence type="ECO:0000256" key="6">
    <source>
        <dbReference type="ARBA" id="ARBA00022741"/>
    </source>
</evidence>
<feature type="domain" description="AGC-kinase C-terminal" evidence="13">
    <location>
        <begin position="413"/>
        <end position="485"/>
    </location>
</feature>
<keyword evidence="6 9" id="KW-0547">Nucleotide-binding</keyword>
<sequence length="485" mass="55852">MLTNIPEPKLIKEGWLLKRGEHIRNWRPRYFILYENGDLKGFKQKPELGKEAGEPLNRFTVRGCQVFKIEKSKPYTFLLKGLHWSSVIERTFCADTDNDRNEWCHAIEHVASLIEAADDQDIYMMDLKEDEDMSSKLNINRNSSTSKGKKSLDDFEFIKVLGKGTFGKVVLCREKASKKLYAMKVLKKEAIIAKNEITHTLTENSVLQRTNHPFLITLKYSFQTDHRLCFVIEYVNGGELFFHLSKERIFTEDRTRFYASEILLALDYLHSRSIIYRDLKLENLLLDRDGHIKIADFGLCKEDINWGVTTKTFCGTPEYLAPEILEDTDYGRAVDWWGLGVVTYEMMCGRLPFYDRDHDVLFELILMEEIKFPRNLSVEAKSLLAGLLNKDPKKRLGGGPNDAKEIMVHAFFSGINWEDVLAKKVIPPFKPAVTSETDTRYFDSEFTGESVKLTPPGPNNLNSISEEEELPYFQQFSYHGSAGAC</sequence>
<dbReference type="PROSITE" id="PS50003">
    <property type="entry name" value="PH_DOMAIN"/>
    <property type="match status" value="1"/>
</dbReference>
<organism evidence="14 15">
    <name type="scientific">Tetranychus urticae</name>
    <name type="common">Two-spotted spider mite</name>
    <dbReference type="NCBI Taxonomy" id="32264"/>
    <lineage>
        <taxon>Eukaryota</taxon>
        <taxon>Metazoa</taxon>
        <taxon>Ecdysozoa</taxon>
        <taxon>Arthropoda</taxon>
        <taxon>Chelicerata</taxon>
        <taxon>Arachnida</taxon>
        <taxon>Acari</taxon>
        <taxon>Acariformes</taxon>
        <taxon>Trombidiformes</taxon>
        <taxon>Prostigmata</taxon>
        <taxon>Eleutherengona</taxon>
        <taxon>Raphignathae</taxon>
        <taxon>Tetranychoidea</taxon>
        <taxon>Tetranychidae</taxon>
        <taxon>Tetranychus</taxon>
    </lineage>
</organism>
<dbReference type="InterPro" id="IPR001849">
    <property type="entry name" value="PH_domain"/>
</dbReference>
<dbReference type="eggNOG" id="KOG0690">
    <property type="taxonomic scope" value="Eukaryota"/>
</dbReference>